<feature type="signal peptide" evidence="2">
    <location>
        <begin position="1"/>
        <end position="20"/>
    </location>
</feature>
<reference evidence="3" key="1">
    <citation type="journal article" date="2021" name="Microorganisms">
        <title>Phylogenomic Reconstruction and Metabolic Potential of the Genus Aminobacter.</title>
        <authorList>
            <person name="Artuso I."/>
            <person name="Turrini P."/>
            <person name="Pirolo M."/>
            <person name="Lugli G.A."/>
            <person name="Ventura M."/>
            <person name="Visca P."/>
        </authorList>
    </citation>
    <scope>NUCLEOTIDE SEQUENCE</scope>
    <source>
        <strain evidence="3">LMG 26462</strain>
    </source>
</reference>
<keyword evidence="4" id="KW-1185">Reference proteome</keyword>
<dbReference type="RefSeq" id="WP_214393153.1">
    <property type="nucleotide sequence ID" value="NZ_JAFLWW010000011.1"/>
</dbReference>
<dbReference type="AlphaFoldDB" id="A0A9X1AG00"/>
<accession>A0A9X1AG00</accession>
<dbReference type="EMBL" id="JAFLWW010000011">
    <property type="protein sequence ID" value="MBT1159294.1"/>
    <property type="molecule type" value="Genomic_DNA"/>
</dbReference>
<name>A0A9X1AG00_9HYPH</name>
<dbReference type="SUPFAM" id="SSF56925">
    <property type="entry name" value="OMPA-like"/>
    <property type="match status" value="1"/>
</dbReference>
<dbReference type="Proteomes" id="UP001138921">
    <property type="component" value="Unassembled WGS sequence"/>
</dbReference>
<protein>
    <recommendedName>
        <fullName evidence="5">Porin family protein</fullName>
    </recommendedName>
</protein>
<evidence type="ECO:0000256" key="1">
    <source>
        <dbReference type="ARBA" id="ARBA00038306"/>
    </source>
</evidence>
<dbReference type="PANTHER" id="PTHR34001">
    <property type="entry name" value="BLL7405 PROTEIN"/>
    <property type="match status" value="1"/>
</dbReference>
<evidence type="ECO:0000313" key="4">
    <source>
        <dbReference type="Proteomes" id="UP001138921"/>
    </source>
</evidence>
<dbReference type="InterPro" id="IPR051692">
    <property type="entry name" value="OMP-like"/>
</dbReference>
<evidence type="ECO:0000256" key="2">
    <source>
        <dbReference type="SAM" id="SignalP"/>
    </source>
</evidence>
<feature type="chain" id="PRO_5040726825" description="Porin family protein" evidence="2">
    <location>
        <begin position="21"/>
        <end position="93"/>
    </location>
</feature>
<dbReference type="PANTHER" id="PTHR34001:SF3">
    <property type="entry name" value="BLL7405 PROTEIN"/>
    <property type="match status" value="1"/>
</dbReference>
<keyword evidence="2" id="KW-0732">Signal</keyword>
<reference evidence="3" key="2">
    <citation type="submission" date="2021-03" db="EMBL/GenBank/DDBJ databases">
        <authorList>
            <person name="Artuso I."/>
            <person name="Turrini P."/>
            <person name="Pirolo M."/>
            <person name="Lugli G.A."/>
            <person name="Ventura M."/>
            <person name="Visca P."/>
        </authorList>
    </citation>
    <scope>NUCLEOTIDE SEQUENCE</scope>
    <source>
        <strain evidence="3">LMG 26462</strain>
    </source>
</reference>
<evidence type="ECO:0000313" key="3">
    <source>
        <dbReference type="EMBL" id="MBT1159294.1"/>
    </source>
</evidence>
<dbReference type="InterPro" id="IPR011250">
    <property type="entry name" value="OMP/PagP_B-barrel"/>
</dbReference>
<gene>
    <name evidence="3" type="ORF">J1C56_27325</name>
</gene>
<organism evidence="3 4">
    <name type="scientific">Aminobacter anthyllidis</name>
    <dbReference type="NCBI Taxonomy" id="1035067"/>
    <lineage>
        <taxon>Bacteria</taxon>
        <taxon>Pseudomonadati</taxon>
        <taxon>Pseudomonadota</taxon>
        <taxon>Alphaproteobacteria</taxon>
        <taxon>Hyphomicrobiales</taxon>
        <taxon>Phyllobacteriaceae</taxon>
        <taxon>Aminobacter</taxon>
    </lineage>
</organism>
<evidence type="ECO:0008006" key="5">
    <source>
        <dbReference type="Google" id="ProtNLM"/>
    </source>
</evidence>
<comment type="similarity">
    <text evidence="1">Belongs to the Omp25/RopB family.</text>
</comment>
<proteinExistence type="inferred from homology"/>
<comment type="caution">
    <text evidence="3">The sequence shown here is derived from an EMBL/GenBank/DDBJ whole genome shotgun (WGS) entry which is preliminary data.</text>
</comment>
<sequence length="93" mass="9527">MKSILLASTFLLATGGAGMAADAVASDQVAVPYNWTGLYAGVHGGYSWGSGEGPYPDSAGIRFETAYPEAQGGLLGAQVGYNHQWGSLVLFVG</sequence>